<evidence type="ECO:0000256" key="2">
    <source>
        <dbReference type="SAM" id="Phobius"/>
    </source>
</evidence>
<name>A0ABT7VT01_9GAMM</name>
<evidence type="ECO:0000313" key="5">
    <source>
        <dbReference type="Proteomes" id="UP001171945"/>
    </source>
</evidence>
<feature type="region of interest" description="Disordered" evidence="1">
    <location>
        <begin position="46"/>
        <end position="81"/>
    </location>
</feature>
<organism evidence="4 5">
    <name type="scientific">Candidatus Marithioploca araucensis</name>
    <dbReference type="NCBI Taxonomy" id="70273"/>
    <lineage>
        <taxon>Bacteria</taxon>
        <taxon>Pseudomonadati</taxon>
        <taxon>Pseudomonadota</taxon>
        <taxon>Gammaproteobacteria</taxon>
        <taxon>Thiotrichales</taxon>
        <taxon>Thiotrichaceae</taxon>
        <taxon>Candidatus Marithioploca</taxon>
    </lineage>
</organism>
<dbReference type="EMBL" id="JAUCGM010000255">
    <property type="protein sequence ID" value="MDM8562702.1"/>
    <property type="molecule type" value="Genomic_DNA"/>
</dbReference>
<feature type="transmembrane region" description="Helical" evidence="2">
    <location>
        <begin position="6"/>
        <end position="23"/>
    </location>
</feature>
<reference evidence="4" key="1">
    <citation type="submission" date="2023-06" db="EMBL/GenBank/DDBJ databases">
        <title>Uncultivated large filamentous bacteria from sulfidic sediments reveal new species and different genomic features in energy metabolism and defense.</title>
        <authorList>
            <person name="Fonseca A."/>
        </authorList>
    </citation>
    <scope>NUCLEOTIDE SEQUENCE</scope>
    <source>
        <strain evidence="4">HSG4</strain>
    </source>
</reference>
<dbReference type="Proteomes" id="UP001171945">
    <property type="component" value="Unassembled WGS sequence"/>
</dbReference>
<keyword evidence="2" id="KW-1133">Transmembrane helix</keyword>
<feature type="compositionally biased region" description="Basic and acidic residues" evidence="1">
    <location>
        <begin position="50"/>
        <end position="72"/>
    </location>
</feature>
<gene>
    <name evidence="4" type="ORF">QUF54_05045</name>
</gene>
<keyword evidence="5" id="KW-1185">Reference proteome</keyword>
<protein>
    <submittedName>
        <fullName evidence="4">DUF4384 domain-containing protein</fullName>
    </submittedName>
</protein>
<keyword evidence="2" id="KW-0812">Transmembrane</keyword>
<keyword evidence="2" id="KW-0472">Membrane</keyword>
<feature type="domain" description="DUF4384" evidence="3">
    <location>
        <begin position="114"/>
        <end position="195"/>
    </location>
</feature>
<sequence length="278" mass="31494">MNMKEISFAIIIGTVITVVGLFIEDRFFNDSEPPIIQVQTSRDIGGIADDDAKQPKADDEAKQPKADDDAKQPKFVKKQKVGGNDSPISVKIQYLYRHKQGKAFKTLTNEAVLHSGDYYKIVFTPTETTYLYIFQKGSSGNIFRLFPMKSFKGVTVNNQNPVQANAEYYIPAKDKSFYLDSKTGKESIYVIVARQRDNVLEDQYQQVLMARQEQNQEKLELAQTTLNRAIKMRDIGGIAEDPTEPKLNWTESGQQFSTVLARLTSCDGCVSPLTFWHR</sequence>
<evidence type="ECO:0000259" key="3">
    <source>
        <dbReference type="Pfam" id="PF14326"/>
    </source>
</evidence>
<dbReference type="InterPro" id="IPR025493">
    <property type="entry name" value="DUF4384"/>
</dbReference>
<evidence type="ECO:0000256" key="1">
    <source>
        <dbReference type="SAM" id="MobiDB-lite"/>
    </source>
</evidence>
<comment type="caution">
    <text evidence="4">The sequence shown here is derived from an EMBL/GenBank/DDBJ whole genome shotgun (WGS) entry which is preliminary data.</text>
</comment>
<proteinExistence type="predicted"/>
<accession>A0ABT7VT01</accession>
<evidence type="ECO:0000313" key="4">
    <source>
        <dbReference type="EMBL" id="MDM8562702.1"/>
    </source>
</evidence>
<dbReference type="Pfam" id="PF14326">
    <property type="entry name" value="DUF4384"/>
    <property type="match status" value="1"/>
</dbReference>